<dbReference type="Pfam" id="PF03372">
    <property type="entry name" value="Exo_endo_phos"/>
    <property type="match status" value="1"/>
</dbReference>
<dbReference type="STRING" id="1193518.BN13_230015"/>
<protein>
    <recommendedName>
        <fullName evidence="1">Endonuclease/exonuclease/phosphatase domain-containing protein</fullName>
    </recommendedName>
</protein>
<organism evidence="2 3">
    <name type="scientific">Nostocoides jenkinsii Ben 74</name>
    <dbReference type="NCBI Taxonomy" id="1193518"/>
    <lineage>
        <taxon>Bacteria</taxon>
        <taxon>Bacillati</taxon>
        <taxon>Actinomycetota</taxon>
        <taxon>Actinomycetes</taxon>
        <taxon>Micrococcales</taxon>
        <taxon>Intrasporangiaceae</taxon>
        <taxon>Nostocoides</taxon>
    </lineage>
</organism>
<evidence type="ECO:0000313" key="3">
    <source>
        <dbReference type="Proteomes" id="UP000035720"/>
    </source>
</evidence>
<dbReference type="OrthoDB" id="3820230at2"/>
<sequence>MTRLRVASYNLRGFHDDRQAAARIVRAIDPDILCVQEAPRWFARRRVRRFAAECGLVWDDRMRGSGGTAIFTSPRVTLLYAERNRLPFTREAERRGFAFALVRLPGGRPIAVASVHLSLTEAARLIQIRRILARVSRAGTPTLLAGDLNETSDAPAWRLVTGGMRLVSSLAATFPARSPRRMIDGVFASPEFEAVAHTSLALASADLLAATDHLPIWADLTIRD</sequence>
<dbReference type="GO" id="GO:0016020">
    <property type="term" value="C:membrane"/>
    <property type="evidence" value="ECO:0007669"/>
    <property type="project" value="GOC"/>
</dbReference>
<dbReference type="AlphaFoldDB" id="A0A077MDC7"/>
<evidence type="ECO:0000259" key="1">
    <source>
        <dbReference type="Pfam" id="PF03372"/>
    </source>
</evidence>
<keyword evidence="3" id="KW-1185">Reference proteome</keyword>
<dbReference type="InterPro" id="IPR005135">
    <property type="entry name" value="Endo/exonuclease/phosphatase"/>
</dbReference>
<dbReference type="GO" id="GO:0006506">
    <property type="term" value="P:GPI anchor biosynthetic process"/>
    <property type="evidence" value="ECO:0007669"/>
    <property type="project" value="TreeGrafter"/>
</dbReference>
<dbReference type="Proteomes" id="UP000035720">
    <property type="component" value="Unassembled WGS sequence"/>
</dbReference>
<proteinExistence type="predicted"/>
<dbReference type="InterPro" id="IPR051916">
    <property type="entry name" value="GPI-anchor_lipid_remodeler"/>
</dbReference>
<comment type="caution">
    <text evidence="2">The sequence shown here is derived from an EMBL/GenBank/DDBJ whole genome shotgun (WGS) entry which is preliminary data.</text>
</comment>
<name>A0A077MDC7_9MICO</name>
<reference evidence="2 3" key="1">
    <citation type="journal article" date="2013" name="ISME J.">
        <title>A metabolic model for members of the genus Tetrasphaera involved in enhanced biological phosphorus removal.</title>
        <authorList>
            <person name="Kristiansen R."/>
            <person name="Nguyen H.T.T."/>
            <person name="Saunders A.M."/>
            <person name="Nielsen J.L."/>
            <person name="Wimmer R."/>
            <person name="Le V.Q."/>
            <person name="McIlroy S.J."/>
            <person name="Petrovski S."/>
            <person name="Seviour R.J."/>
            <person name="Calteau A."/>
            <person name="Nielsen K.L."/>
            <person name="Nielsen P.H."/>
        </authorList>
    </citation>
    <scope>NUCLEOTIDE SEQUENCE [LARGE SCALE GENOMIC DNA]</scope>
    <source>
        <strain evidence="2 3">Ben 74</strain>
    </source>
</reference>
<dbReference type="EMBL" id="CAJC01000132">
    <property type="protein sequence ID" value="CCI52867.1"/>
    <property type="molecule type" value="Genomic_DNA"/>
</dbReference>
<accession>A0A077MDC7</accession>
<dbReference type="Gene3D" id="3.60.10.10">
    <property type="entry name" value="Endonuclease/exonuclease/phosphatase"/>
    <property type="match status" value="1"/>
</dbReference>
<evidence type="ECO:0000313" key="2">
    <source>
        <dbReference type="EMBL" id="CCI52867.1"/>
    </source>
</evidence>
<dbReference type="PANTHER" id="PTHR14859:SF15">
    <property type="entry name" value="ENDONUCLEASE_EXONUCLEASE_PHOSPHATASE DOMAIN-CONTAINING PROTEIN"/>
    <property type="match status" value="1"/>
</dbReference>
<dbReference type="PANTHER" id="PTHR14859">
    <property type="entry name" value="CALCOFLUOR WHITE HYPERSENSITIVE PROTEIN PRECURSOR"/>
    <property type="match status" value="1"/>
</dbReference>
<feature type="domain" description="Endonuclease/exonuclease/phosphatase" evidence="1">
    <location>
        <begin position="7"/>
        <end position="213"/>
    </location>
</feature>
<dbReference type="SUPFAM" id="SSF56219">
    <property type="entry name" value="DNase I-like"/>
    <property type="match status" value="1"/>
</dbReference>
<dbReference type="GO" id="GO:0003824">
    <property type="term" value="F:catalytic activity"/>
    <property type="evidence" value="ECO:0007669"/>
    <property type="project" value="InterPro"/>
</dbReference>
<gene>
    <name evidence="2" type="ORF">BN13_230015</name>
</gene>
<dbReference type="InterPro" id="IPR036691">
    <property type="entry name" value="Endo/exonu/phosph_ase_sf"/>
</dbReference>
<dbReference type="RefSeq" id="WP_048545133.1">
    <property type="nucleotide sequence ID" value="NZ_HF571038.1"/>
</dbReference>